<dbReference type="InterPro" id="IPR045860">
    <property type="entry name" value="Snake_toxin-like_sf"/>
</dbReference>
<keyword evidence="7" id="KW-0325">Glycoprotein</keyword>
<dbReference type="PANTHER" id="PTHR47613:SF1">
    <property type="entry name" value="SPERM ACROSOME MEMBRANE-ASSOCIATED PROTEIN 4"/>
    <property type="match status" value="1"/>
</dbReference>
<feature type="domain" description="UPAR/Ly6" evidence="11">
    <location>
        <begin position="41"/>
        <end position="120"/>
    </location>
</feature>
<dbReference type="GO" id="GO:0098552">
    <property type="term" value="C:side of membrane"/>
    <property type="evidence" value="ECO:0007669"/>
    <property type="project" value="UniProtKB-KW"/>
</dbReference>
<keyword evidence="5 10" id="KW-0472">Membrane</keyword>
<proteinExistence type="inferred from homology"/>
<dbReference type="Proteomes" id="UP000677803">
    <property type="component" value="Unassembled WGS sequence"/>
</dbReference>
<comment type="similarity">
    <text evidence="9">Belongs to the SPACA4/bouncer family.</text>
</comment>
<comment type="subcellular location">
    <subcellularLocation>
        <location evidence="1">Cell membrane</location>
        <topology evidence="1">Lipid-anchor</topology>
        <topology evidence="1">GPI-anchor</topology>
    </subcellularLocation>
</comment>
<dbReference type="Pfam" id="PF00021">
    <property type="entry name" value="UPAR_LY6"/>
    <property type="match status" value="1"/>
</dbReference>
<dbReference type="InterPro" id="IPR016054">
    <property type="entry name" value="LY6_UPA_recep-like"/>
</dbReference>
<keyword evidence="8" id="KW-0449">Lipoprotein</keyword>
<keyword evidence="3" id="KW-0336">GPI-anchor</keyword>
<organism evidence="12 13">
    <name type="scientific">Menidia menidia</name>
    <name type="common">Atlantic silverside</name>
    <dbReference type="NCBI Taxonomy" id="238744"/>
    <lineage>
        <taxon>Eukaryota</taxon>
        <taxon>Metazoa</taxon>
        <taxon>Chordata</taxon>
        <taxon>Craniata</taxon>
        <taxon>Vertebrata</taxon>
        <taxon>Euteleostomi</taxon>
        <taxon>Actinopterygii</taxon>
        <taxon>Neopterygii</taxon>
        <taxon>Teleostei</taxon>
        <taxon>Neoteleostei</taxon>
        <taxon>Acanthomorphata</taxon>
        <taxon>Ovalentaria</taxon>
        <taxon>Atherinomorphae</taxon>
        <taxon>Atheriniformes</taxon>
        <taxon>Atherinopsidae</taxon>
        <taxon>Menidiinae</taxon>
        <taxon>Menidia</taxon>
    </lineage>
</organism>
<comment type="caution">
    <text evidence="12">The sequence shown here is derived from an EMBL/GenBank/DDBJ whole genome shotgun (WGS) entry which is preliminary data.</text>
</comment>
<dbReference type="InterPro" id="IPR046354">
    <property type="entry name" value="SPACA4/Bouncer"/>
</dbReference>
<keyword evidence="4" id="KW-0732">Signal</keyword>
<dbReference type="PANTHER" id="PTHR47613">
    <property type="entry name" value="SPERM ACROSOME MEMBRANE-ASSOCIATED PROTEIN 4"/>
    <property type="match status" value="1"/>
</dbReference>
<evidence type="ECO:0000256" key="8">
    <source>
        <dbReference type="ARBA" id="ARBA00023288"/>
    </source>
</evidence>
<evidence type="ECO:0000256" key="10">
    <source>
        <dbReference type="SAM" id="Phobius"/>
    </source>
</evidence>
<evidence type="ECO:0000256" key="3">
    <source>
        <dbReference type="ARBA" id="ARBA00022622"/>
    </source>
</evidence>
<evidence type="ECO:0000313" key="12">
    <source>
        <dbReference type="EMBL" id="CAG5957826.1"/>
    </source>
</evidence>
<name>A0A8S4BA19_9TELE</name>
<dbReference type="GO" id="GO:0005886">
    <property type="term" value="C:plasma membrane"/>
    <property type="evidence" value="ECO:0007669"/>
    <property type="project" value="UniProtKB-SubCell"/>
</dbReference>
<reference evidence="12" key="1">
    <citation type="submission" date="2021-05" db="EMBL/GenBank/DDBJ databases">
        <authorList>
            <person name="Tigano A."/>
        </authorList>
    </citation>
    <scope>NUCLEOTIDE SEQUENCE</scope>
</reference>
<evidence type="ECO:0000256" key="2">
    <source>
        <dbReference type="ARBA" id="ARBA00022475"/>
    </source>
</evidence>
<feature type="transmembrane region" description="Helical" evidence="10">
    <location>
        <begin position="20"/>
        <end position="46"/>
    </location>
</feature>
<evidence type="ECO:0000256" key="4">
    <source>
        <dbReference type="ARBA" id="ARBA00022729"/>
    </source>
</evidence>
<keyword evidence="13" id="KW-1185">Reference proteome</keyword>
<dbReference type="CDD" id="cd23597">
    <property type="entry name" value="TFP_LU_ECD_Bncr"/>
    <property type="match status" value="1"/>
</dbReference>
<dbReference type="Gene3D" id="2.10.60.10">
    <property type="entry name" value="CD59"/>
    <property type="match status" value="1"/>
</dbReference>
<evidence type="ECO:0000256" key="5">
    <source>
        <dbReference type="ARBA" id="ARBA00023136"/>
    </source>
</evidence>
<sequence>MGSQQRNNSCGDVHRSAPLWSHLMVILLASALVLPALSLDGLLCYFCPLQDKKHSCPNITSQCLPSQRCSRSSGHYGAFHMLTAQGCVDADLCGSYQLLFHRGVEFNVSHTCCCKDKCNTVPKPESYLKKLLGMTEAKLDNATTNVQVEEPWDSCVNYTLSPTVLSAFL</sequence>
<protein>
    <submittedName>
        <fullName evidence="12">(Atlantic silverside) hypothetical protein</fullName>
    </submittedName>
</protein>
<keyword evidence="2" id="KW-1003">Cell membrane</keyword>
<dbReference type="EMBL" id="CAJRST010022223">
    <property type="protein sequence ID" value="CAG5957826.1"/>
    <property type="molecule type" value="Genomic_DNA"/>
</dbReference>
<evidence type="ECO:0000313" key="13">
    <source>
        <dbReference type="Proteomes" id="UP000677803"/>
    </source>
</evidence>
<evidence type="ECO:0000256" key="9">
    <source>
        <dbReference type="ARBA" id="ARBA00029446"/>
    </source>
</evidence>
<evidence type="ECO:0000259" key="11">
    <source>
        <dbReference type="Pfam" id="PF00021"/>
    </source>
</evidence>
<dbReference type="SUPFAM" id="SSF57302">
    <property type="entry name" value="Snake toxin-like"/>
    <property type="match status" value="1"/>
</dbReference>
<evidence type="ECO:0000256" key="7">
    <source>
        <dbReference type="ARBA" id="ARBA00023180"/>
    </source>
</evidence>
<evidence type="ECO:0000256" key="6">
    <source>
        <dbReference type="ARBA" id="ARBA00023157"/>
    </source>
</evidence>
<evidence type="ECO:0000256" key="1">
    <source>
        <dbReference type="ARBA" id="ARBA00004609"/>
    </source>
</evidence>
<dbReference type="AlphaFoldDB" id="A0A8S4BA19"/>
<gene>
    <name evidence="12" type="ORF">MMEN_LOCUS14715</name>
</gene>
<dbReference type="GO" id="GO:0035036">
    <property type="term" value="P:sperm-egg recognition"/>
    <property type="evidence" value="ECO:0007669"/>
    <property type="project" value="TreeGrafter"/>
</dbReference>
<keyword evidence="10" id="KW-1133">Transmembrane helix</keyword>
<keyword evidence="6" id="KW-1015">Disulfide bond</keyword>
<keyword evidence="10" id="KW-0812">Transmembrane</keyword>
<dbReference type="OrthoDB" id="8945177at2759"/>
<accession>A0A8S4BA19</accession>